<reference evidence="2" key="2">
    <citation type="journal article" date="2011" name="J. Biotechnol.">
        <title>Genome sequence of B. amyloliquefaciens type strain DSM7(T) reveals differences to plant-associated B. amyloliquefaciens FZB42.</title>
        <authorList>
            <person name="Ruckert C."/>
            <person name="Blom J."/>
            <person name="Chen X."/>
            <person name="Reva O."/>
            <person name="Borriss R."/>
        </authorList>
    </citation>
    <scope>NUCLEOTIDE SEQUENCE [LARGE SCALE GENOMIC DNA]</scope>
    <source>
        <strain evidence="2">DSM 7</strain>
    </source>
</reference>
<dbReference type="KEGG" id="bao:BAMF_0620"/>
<keyword evidence="2" id="KW-1185">Reference proteome</keyword>
<dbReference type="EMBL" id="FN597644">
    <property type="protein sequence ID" value="CBI41746.1"/>
    <property type="molecule type" value="Genomic_DNA"/>
</dbReference>
<organism evidence="1 2">
    <name type="scientific">Bacillus amyloliquefaciens (strain ATCC 23350 / DSM 7 / BCRC 11601 / CCUG 28519 / NBRC 15535 / NRRL B-14393 / F)</name>
    <dbReference type="NCBI Taxonomy" id="692420"/>
    <lineage>
        <taxon>Bacteria</taxon>
        <taxon>Bacillati</taxon>
        <taxon>Bacillota</taxon>
        <taxon>Bacilli</taxon>
        <taxon>Bacillales</taxon>
        <taxon>Bacillaceae</taxon>
        <taxon>Bacillus</taxon>
        <taxon>Bacillus amyloliquefaciens group</taxon>
    </lineage>
</organism>
<reference evidence="1 2" key="1">
    <citation type="journal article" date="2011" name="Int. J. Syst. Evol. Microbiol.">
        <title>Relationship of Bacillus amyloliquefaciens clades associated with strains DSM 7T and FZB42T: a proposal for Bacillus amyloliquefaciens subsp. amyloliquefaciens subsp. nov. and Bacillus amyloliquefaciens subsp. plantarum subsp. nov. based on complete genome sequence comparisons.</title>
        <authorList>
            <person name="Borriss R."/>
            <person name="Chen X.H."/>
            <person name="Rueckert C."/>
            <person name="Blom J."/>
            <person name="Becker A."/>
            <person name="Baumgarth B."/>
            <person name="Fan B."/>
            <person name="Pukall R."/>
            <person name="Schumann P."/>
            <person name="Sproer C."/>
            <person name="Junge H."/>
            <person name="Vater J."/>
            <person name="Puhler A."/>
            <person name="Klenk H.P."/>
        </authorList>
    </citation>
    <scope>NUCLEOTIDE SEQUENCE [LARGE SCALE GENOMIC DNA]</scope>
    <source>
        <strain evidence="2">DSM 7</strain>
    </source>
</reference>
<dbReference type="AlphaFoldDB" id="A0A9P1JEI4"/>
<evidence type="ECO:0000313" key="2">
    <source>
        <dbReference type="Proteomes" id="UP000006562"/>
    </source>
</evidence>
<sequence>MSHERPLRYHVLLRCKGAMNMKNDRQQKDLKEMAKQQKMNLAAQSFIESLHFAVPILRFFKWLASAAASFVH</sequence>
<accession>A0A9P1JEI4</accession>
<evidence type="ECO:0000313" key="1">
    <source>
        <dbReference type="EMBL" id="CBI41746.1"/>
    </source>
</evidence>
<name>A0A9P1JEI4_BACAS</name>
<protein>
    <submittedName>
        <fullName evidence="1">Uncharacterized protein</fullName>
    </submittedName>
</protein>
<dbReference type="Proteomes" id="UP000006562">
    <property type="component" value="Chromosome"/>
</dbReference>
<proteinExistence type="predicted"/>
<gene>
    <name evidence="1" type="primary">RBAM_006680</name>
    <name evidence="1" type="ordered locus">BAMF_0620</name>
</gene>